<feature type="domain" description="DUF1468" evidence="2">
    <location>
        <begin position="6"/>
        <end position="153"/>
    </location>
</feature>
<evidence type="ECO:0000259" key="2">
    <source>
        <dbReference type="Pfam" id="PF07331"/>
    </source>
</evidence>
<name>A0A2R8ACR0_9RHOB</name>
<keyword evidence="1" id="KW-0472">Membrane</keyword>
<gene>
    <name evidence="3" type="ORF">POI8812_02375</name>
</gene>
<evidence type="ECO:0000313" key="4">
    <source>
        <dbReference type="Proteomes" id="UP000244932"/>
    </source>
</evidence>
<feature type="transmembrane region" description="Helical" evidence="1">
    <location>
        <begin position="130"/>
        <end position="153"/>
    </location>
</feature>
<keyword evidence="4" id="KW-1185">Reference proteome</keyword>
<feature type="transmembrane region" description="Helical" evidence="1">
    <location>
        <begin position="83"/>
        <end position="101"/>
    </location>
</feature>
<protein>
    <recommendedName>
        <fullName evidence="2">DUF1468 domain-containing protein</fullName>
    </recommendedName>
</protein>
<sequence>MALDRWIALIFLAICLAYGYAAFFTIDAGLPPFMQRNPVLPSTFPKALAVLGVLTSLVILLGLEKNEVVIKEGDIDYRNLGQYKIGQAAILLGLMVAYALLLRPAGFLLSTVGFLAIGSFLLGEKRWVAVMVTAVIAAGSIWYLVQEVLGIFLRPLPFFLG</sequence>
<feature type="transmembrane region" description="Helical" evidence="1">
    <location>
        <begin position="107"/>
        <end position="123"/>
    </location>
</feature>
<reference evidence="3 4" key="1">
    <citation type="submission" date="2018-03" db="EMBL/GenBank/DDBJ databases">
        <authorList>
            <person name="Keele B.F."/>
        </authorList>
    </citation>
    <scope>NUCLEOTIDE SEQUENCE [LARGE SCALE GENOMIC DNA]</scope>
    <source>
        <strain evidence="3 4">CeCT 8812</strain>
    </source>
</reference>
<keyword evidence="1" id="KW-0812">Transmembrane</keyword>
<evidence type="ECO:0000313" key="3">
    <source>
        <dbReference type="EMBL" id="SPF30046.1"/>
    </source>
</evidence>
<keyword evidence="1" id="KW-1133">Transmembrane helix</keyword>
<dbReference type="RefSeq" id="WP_108782771.1">
    <property type="nucleotide sequence ID" value="NZ_OMKW01000003.1"/>
</dbReference>
<dbReference type="AlphaFoldDB" id="A0A2R8ACR0"/>
<dbReference type="EMBL" id="OMKW01000003">
    <property type="protein sequence ID" value="SPF30046.1"/>
    <property type="molecule type" value="Genomic_DNA"/>
</dbReference>
<proteinExistence type="predicted"/>
<evidence type="ECO:0000256" key="1">
    <source>
        <dbReference type="SAM" id="Phobius"/>
    </source>
</evidence>
<dbReference type="OrthoDB" id="1956824at2"/>
<feature type="transmembrane region" description="Helical" evidence="1">
    <location>
        <begin position="45"/>
        <end position="63"/>
    </location>
</feature>
<dbReference type="Proteomes" id="UP000244932">
    <property type="component" value="Unassembled WGS sequence"/>
</dbReference>
<dbReference type="InterPro" id="IPR009936">
    <property type="entry name" value="DUF1468"/>
</dbReference>
<organism evidence="3 4">
    <name type="scientific">Pontivivens insulae</name>
    <dbReference type="NCBI Taxonomy" id="1639689"/>
    <lineage>
        <taxon>Bacteria</taxon>
        <taxon>Pseudomonadati</taxon>
        <taxon>Pseudomonadota</taxon>
        <taxon>Alphaproteobacteria</taxon>
        <taxon>Rhodobacterales</taxon>
        <taxon>Paracoccaceae</taxon>
        <taxon>Pontivivens</taxon>
    </lineage>
</organism>
<accession>A0A2R8ACR0</accession>
<dbReference type="Pfam" id="PF07331">
    <property type="entry name" value="TctB"/>
    <property type="match status" value="1"/>
</dbReference>